<comment type="caution">
    <text evidence="2">The sequence shown here is derived from an EMBL/GenBank/DDBJ whole genome shotgun (WGS) entry which is preliminary data.</text>
</comment>
<evidence type="ECO:0000256" key="1">
    <source>
        <dbReference type="SAM" id="MobiDB-lite"/>
    </source>
</evidence>
<name>A0ABP5HQX6_9ACTN</name>
<sequence length="136" mass="14777">MIALPDSPPGALATILPGIAAFARGERPELPVEDDGNEWTDGLCWLACGEWRRVMWVGRVTVAGADAPMVACEACIRRLSGFVWAYLHRVDRGEESARPGDVPALEAAQGDQSGRGRHRRPLLGLGRRRTAHPDGR</sequence>
<dbReference type="Proteomes" id="UP001500897">
    <property type="component" value="Unassembled WGS sequence"/>
</dbReference>
<feature type="region of interest" description="Disordered" evidence="1">
    <location>
        <begin position="94"/>
        <end position="136"/>
    </location>
</feature>
<evidence type="ECO:0000313" key="2">
    <source>
        <dbReference type="EMBL" id="GAA2084570.1"/>
    </source>
</evidence>
<accession>A0ABP5HQX6</accession>
<evidence type="ECO:0008006" key="4">
    <source>
        <dbReference type="Google" id="ProtNLM"/>
    </source>
</evidence>
<proteinExistence type="predicted"/>
<protein>
    <recommendedName>
        <fullName evidence="4">Zinc finger protein</fullName>
    </recommendedName>
</protein>
<keyword evidence="3" id="KW-1185">Reference proteome</keyword>
<gene>
    <name evidence="2" type="ORF">GCM10009759_03730</name>
</gene>
<dbReference type="RefSeq" id="WP_344549890.1">
    <property type="nucleotide sequence ID" value="NZ_BAAANS010000002.1"/>
</dbReference>
<dbReference type="EMBL" id="BAAANS010000002">
    <property type="protein sequence ID" value="GAA2084570.1"/>
    <property type="molecule type" value="Genomic_DNA"/>
</dbReference>
<evidence type="ECO:0000313" key="3">
    <source>
        <dbReference type="Proteomes" id="UP001500897"/>
    </source>
</evidence>
<organism evidence="2 3">
    <name type="scientific">Kitasatospora saccharophila</name>
    <dbReference type="NCBI Taxonomy" id="407973"/>
    <lineage>
        <taxon>Bacteria</taxon>
        <taxon>Bacillati</taxon>
        <taxon>Actinomycetota</taxon>
        <taxon>Actinomycetes</taxon>
        <taxon>Kitasatosporales</taxon>
        <taxon>Streptomycetaceae</taxon>
        <taxon>Kitasatospora</taxon>
    </lineage>
</organism>
<reference evidence="3" key="1">
    <citation type="journal article" date="2019" name="Int. J. Syst. Evol. Microbiol.">
        <title>The Global Catalogue of Microorganisms (GCM) 10K type strain sequencing project: providing services to taxonomists for standard genome sequencing and annotation.</title>
        <authorList>
            <consortium name="The Broad Institute Genomics Platform"/>
            <consortium name="The Broad Institute Genome Sequencing Center for Infectious Disease"/>
            <person name="Wu L."/>
            <person name="Ma J."/>
        </authorList>
    </citation>
    <scope>NUCLEOTIDE SEQUENCE [LARGE SCALE GENOMIC DNA]</scope>
    <source>
        <strain evidence="3">JCM 14559</strain>
    </source>
</reference>
<feature type="compositionally biased region" description="Basic residues" evidence="1">
    <location>
        <begin position="115"/>
        <end position="130"/>
    </location>
</feature>